<dbReference type="InterPro" id="IPR001789">
    <property type="entry name" value="Sig_transdc_resp-reg_receiver"/>
</dbReference>
<dbReference type="RefSeq" id="WP_264751804.1">
    <property type="nucleotide sequence ID" value="NZ_JAPDHW010000024.1"/>
</dbReference>
<feature type="modified residue" description="4-aspartylphosphate" evidence="2">
    <location>
        <position position="56"/>
    </location>
</feature>
<dbReference type="Pfam" id="PF00072">
    <property type="entry name" value="Response_reg"/>
    <property type="match status" value="1"/>
</dbReference>
<evidence type="ECO:0000259" key="3">
    <source>
        <dbReference type="PROSITE" id="PS50110"/>
    </source>
</evidence>
<dbReference type="PANTHER" id="PTHR48111:SF69">
    <property type="entry name" value="RESPONSE REGULATOR RECEIVER"/>
    <property type="match status" value="1"/>
</dbReference>
<keyword evidence="5" id="KW-1185">Reference proteome</keyword>
<evidence type="ECO:0000313" key="4">
    <source>
        <dbReference type="EMBL" id="MCW3170670.1"/>
    </source>
</evidence>
<feature type="domain" description="Response regulatory" evidence="3">
    <location>
        <begin position="3"/>
        <end position="116"/>
    </location>
</feature>
<dbReference type="EMBL" id="JAPDHW010000024">
    <property type="protein sequence ID" value="MCW3170670.1"/>
    <property type="molecule type" value="Genomic_DNA"/>
</dbReference>
<name>A0ABT3I3M2_9FLAO</name>
<keyword evidence="1" id="KW-0238">DNA-binding</keyword>
<keyword evidence="2" id="KW-0597">Phosphoprotein</keyword>
<proteinExistence type="predicted"/>
<accession>A0ABT3I3M2</accession>
<sequence>MMKVFIVEDETAAFENLKDMLTKVNPQIVITGNTESIVQTVNWLQKNPVPDLIFLDIHLSDGSAFSIFDILPVEIPIIFTTAYDEYAIEAFKVNSIDYILKPLKETDLVRALNKFNKLGAADRYAQIEQINTISPQLRYRDKLLMPNNDQLIPVNVYDISCFYTTDKRTCFYK</sequence>
<comment type="caution">
    <text evidence="4">The sequence shown here is derived from an EMBL/GenBank/DDBJ whole genome shotgun (WGS) entry which is preliminary data.</text>
</comment>
<dbReference type="SMART" id="SM00448">
    <property type="entry name" value="REC"/>
    <property type="match status" value="1"/>
</dbReference>
<organism evidence="4 5">
    <name type="scientific">Chryseobacterium kimseyorum</name>
    <dbReference type="NCBI Taxonomy" id="2984028"/>
    <lineage>
        <taxon>Bacteria</taxon>
        <taxon>Pseudomonadati</taxon>
        <taxon>Bacteroidota</taxon>
        <taxon>Flavobacteriia</taxon>
        <taxon>Flavobacteriales</taxon>
        <taxon>Weeksellaceae</taxon>
        <taxon>Chryseobacterium group</taxon>
        <taxon>Chryseobacterium</taxon>
    </lineage>
</organism>
<dbReference type="Gene3D" id="3.40.50.2300">
    <property type="match status" value="1"/>
</dbReference>
<dbReference type="InterPro" id="IPR039420">
    <property type="entry name" value="WalR-like"/>
</dbReference>
<dbReference type="InterPro" id="IPR011006">
    <property type="entry name" value="CheY-like_superfamily"/>
</dbReference>
<reference evidence="4" key="1">
    <citation type="submission" date="2022-10" db="EMBL/GenBank/DDBJ databases">
        <title>Chryseobacterium babae sp. nov. isolated from the gut of the beetle Oryctes rhinoceros, and Chryseobacterium kimseyorum sp. nov., isolated from a stick insect rearing cage.</title>
        <authorList>
            <person name="Shelomi M."/>
            <person name="Han C.-J."/>
            <person name="Chen W.-M."/>
            <person name="Chen H.-K."/>
            <person name="Liaw S.-J."/>
            <person name="Muhle E."/>
            <person name="Clermont D."/>
        </authorList>
    </citation>
    <scope>NUCLEOTIDE SEQUENCE</scope>
    <source>
        <strain evidence="4">09-1422</strain>
    </source>
</reference>
<evidence type="ECO:0000256" key="1">
    <source>
        <dbReference type="ARBA" id="ARBA00023125"/>
    </source>
</evidence>
<dbReference type="PANTHER" id="PTHR48111">
    <property type="entry name" value="REGULATOR OF RPOS"/>
    <property type="match status" value="1"/>
</dbReference>
<gene>
    <name evidence="4" type="ORF">OMO38_19240</name>
</gene>
<protein>
    <submittedName>
        <fullName evidence="4">Response regulator</fullName>
    </submittedName>
</protein>
<dbReference type="PROSITE" id="PS50110">
    <property type="entry name" value="RESPONSE_REGULATORY"/>
    <property type="match status" value="1"/>
</dbReference>
<evidence type="ECO:0000313" key="5">
    <source>
        <dbReference type="Proteomes" id="UP001163731"/>
    </source>
</evidence>
<evidence type="ECO:0000256" key="2">
    <source>
        <dbReference type="PROSITE-ProRule" id="PRU00169"/>
    </source>
</evidence>
<dbReference type="Proteomes" id="UP001163731">
    <property type="component" value="Unassembled WGS sequence"/>
</dbReference>
<dbReference type="SUPFAM" id="SSF52172">
    <property type="entry name" value="CheY-like"/>
    <property type="match status" value="1"/>
</dbReference>